<dbReference type="PANTHER" id="PTHR45615:SF66">
    <property type="entry name" value="CARD DOMAIN-CONTAINING PROTEIN"/>
    <property type="match status" value="1"/>
</dbReference>
<feature type="region of interest" description="Disordered" evidence="2">
    <location>
        <begin position="785"/>
        <end position="822"/>
    </location>
</feature>
<gene>
    <name evidence="3" type="ORF">FJT64_014357</name>
</gene>
<keyword evidence="4" id="KW-1185">Reference proteome</keyword>
<evidence type="ECO:0000313" key="4">
    <source>
        <dbReference type="Proteomes" id="UP000440578"/>
    </source>
</evidence>
<dbReference type="OrthoDB" id="2441647at2759"/>
<keyword evidence="1" id="KW-0175">Coiled coil</keyword>
<feature type="compositionally biased region" description="Low complexity" evidence="2">
    <location>
        <begin position="55"/>
        <end position="84"/>
    </location>
</feature>
<feature type="compositionally biased region" description="Polar residues" evidence="2">
    <location>
        <begin position="802"/>
        <end position="822"/>
    </location>
</feature>
<name>A0A6A4VC24_AMPAM</name>
<feature type="coiled-coil region" evidence="1">
    <location>
        <begin position="250"/>
        <end position="284"/>
    </location>
</feature>
<feature type="region of interest" description="Disordered" evidence="2">
    <location>
        <begin position="565"/>
        <end position="585"/>
    </location>
</feature>
<feature type="compositionally biased region" description="Basic and acidic residues" evidence="2">
    <location>
        <begin position="19"/>
        <end position="50"/>
    </location>
</feature>
<dbReference type="AlphaFoldDB" id="A0A6A4VC24"/>
<dbReference type="Proteomes" id="UP000440578">
    <property type="component" value="Unassembled WGS sequence"/>
</dbReference>
<feature type="coiled-coil region" evidence="1">
    <location>
        <begin position="650"/>
        <end position="677"/>
    </location>
</feature>
<feature type="compositionally biased region" description="Polar residues" evidence="2">
    <location>
        <begin position="162"/>
        <end position="173"/>
    </location>
</feature>
<protein>
    <submittedName>
        <fullName evidence="3">Uncharacterized protein</fullName>
    </submittedName>
</protein>
<evidence type="ECO:0000313" key="3">
    <source>
        <dbReference type="EMBL" id="KAF0287171.1"/>
    </source>
</evidence>
<reference evidence="3 4" key="1">
    <citation type="submission" date="2019-07" db="EMBL/GenBank/DDBJ databases">
        <title>Draft genome assembly of a fouling barnacle, Amphibalanus amphitrite (Darwin, 1854): The first reference genome for Thecostraca.</title>
        <authorList>
            <person name="Kim W."/>
        </authorList>
    </citation>
    <scope>NUCLEOTIDE SEQUENCE [LARGE SCALE GENOMIC DNA]</scope>
    <source>
        <strain evidence="3">SNU_AA5</strain>
        <tissue evidence="3">Soma without cirri and trophi</tissue>
    </source>
</reference>
<dbReference type="Gene3D" id="1.10.287.1490">
    <property type="match status" value="1"/>
</dbReference>
<feature type="region of interest" description="Disordered" evidence="2">
    <location>
        <begin position="162"/>
        <end position="183"/>
    </location>
</feature>
<accession>A0A6A4VC24</accession>
<feature type="compositionally biased region" description="Low complexity" evidence="2">
    <location>
        <begin position="9"/>
        <end position="18"/>
    </location>
</feature>
<feature type="region of interest" description="Disordered" evidence="2">
    <location>
        <begin position="504"/>
        <end position="525"/>
    </location>
</feature>
<sequence>MLNWARMGQHQPQQLQEALQERERLQEQLRVSSDTEQRLNRALTERDELQLRVQDPGADGPAAADDSAGAASAGGSSWRRPAASLRQAQESAQHQINLQALEAETRTEQLELRIADLEPLREQLEAAEARLNAAGRGDRVSELELSVSASRAAVADPLVAPTSSPFLEETGSSPPRDDSGWHEFTPALEAVSPSSEAPARSAELERVTAELIAEQTASLQLEVARLTSELETERSRSAAADEVPQLSAQLTEQLETVTQLRAEVASLQMEVARLTSELETERSRPAAAAAPATAGDEVAQLSAQLAEELATVTQLSGELESERADVARLESELQQVSEALSAAQAQLSAARSAAAPTDSALTDQLTFYRQKVAELETMLAGLRDELQQAKVKNGRLLQKLKVQQMASRGAAAAPDALDAAMLEEARAQATEASQRAEEAERQMRNLQQEKARLSDQVGTYQDAQERLLESKERLEAEVHALRLENDHLRGQLTDLEWRLAELEEAAESRQQESSGPTEPADGDPSADVVATLRQEKAGLEQRLADLERIHEELVELHHAAAAAAASSPLPQPVGPLDGAESPSLAEQLALSAAEPPKSPAHRLTGADPAAPVAVTDLTAVEPAAAALPAAVGEELTADQSPILRSREAIIHGMAEELNNQRATIAALRAEAAQWRTLAEEGEDGAVVEGLNEHLRLLAETLHSRDARCSQLTTEVAQLLEERDLLQLRLSSALRSNQSRGAEVSQPPADDSADVQQLKLKLAELKQLNYLLDIQLQGEVAERRRLQRSMQTDSPQRGRHHQQMTGTLSPNTSDLVSSSSKDI</sequence>
<evidence type="ECO:0000256" key="2">
    <source>
        <dbReference type="SAM" id="MobiDB-lite"/>
    </source>
</evidence>
<dbReference type="PANTHER" id="PTHR45615">
    <property type="entry name" value="MYOSIN HEAVY CHAIN, NON-MUSCLE"/>
    <property type="match status" value="1"/>
</dbReference>
<feature type="region of interest" description="Disordered" evidence="2">
    <location>
        <begin position="1"/>
        <end position="91"/>
    </location>
</feature>
<proteinExistence type="predicted"/>
<dbReference type="EMBL" id="VIIS01002210">
    <property type="protein sequence ID" value="KAF0287171.1"/>
    <property type="molecule type" value="Genomic_DNA"/>
</dbReference>
<organism evidence="3 4">
    <name type="scientific">Amphibalanus amphitrite</name>
    <name type="common">Striped barnacle</name>
    <name type="synonym">Balanus amphitrite</name>
    <dbReference type="NCBI Taxonomy" id="1232801"/>
    <lineage>
        <taxon>Eukaryota</taxon>
        <taxon>Metazoa</taxon>
        <taxon>Ecdysozoa</taxon>
        <taxon>Arthropoda</taxon>
        <taxon>Crustacea</taxon>
        <taxon>Multicrustacea</taxon>
        <taxon>Cirripedia</taxon>
        <taxon>Thoracica</taxon>
        <taxon>Thoracicalcarea</taxon>
        <taxon>Balanomorpha</taxon>
        <taxon>Balanoidea</taxon>
        <taxon>Balanidae</taxon>
        <taxon>Amphibalaninae</taxon>
        <taxon>Amphibalanus</taxon>
    </lineage>
</organism>
<evidence type="ECO:0000256" key="1">
    <source>
        <dbReference type="SAM" id="Coils"/>
    </source>
</evidence>
<comment type="caution">
    <text evidence="3">The sequence shown here is derived from an EMBL/GenBank/DDBJ whole genome shotgun (WGS) entry which is preliminary data.</text>
</comment>